<keyword evidence="7" id="KW-0067">ATP-binding</keyword>
<dbReference type="Proteomes" id="UP000644875">
    <property type="component" value="Unassembled WGS sequence"/>
</dbReference>
<evidence type="ECO:0000313" key="16">
    <source>
        <dbReference type="Proteomes" id="UP000644875"/>
    </source>
</evidence>
<dbReference type="GO" id="GO:0008902">
    <property type="term" value="F:hydroxymethylpyrimidine kinase activity"/>
    <property type="evidence" value="ECO:0007669"/>
    <property type="project" value="TreeGrafter"/>
</dbReference>
<evidence type="ECO:0000256" key="9">
    <source>
        <dbReference type="ARBA" id="ARBA00042307"/>
    </source>
</evidence>
<accession>A0A934PAQ2</accession>
<keyword evidence="4" id="KW-0479">Metal-binding</keyword>
<dbReference type="Pfam" id="PF08543">
    <property type="entry name" value="Phos_pyr_kin"/>
    <property type="match status" value="1"/>
</dbReference>
<keyword evidence="5" id="KW-0547">Nucleotide-binding</keyword>
<dbReference type="PANTHER" id="PTHR20858:SF19">
    <property type="entry name" value="PYRIDOXINE KINASE"/>
    <property type="match status" value="1"/>
</dbReference>
<dbReference type="EMBL" id="JAENBP010000005">
    <property type="protein sequence ID" value="MBJ8349941.1"/>
    <property type="molecule type" value="Genomic_DNA"/>
</dbReference>
<dbReference type="GO" id="GO:0005524">
    <property type="term" value="F:ATP binding"/>
    <property type="evidence" value="ECO:0007669"/>
    <property type="project" value="UniProtKB-KW"/>
</dbReference>
<protein>
    <recommendedName>
        <fullName evidence="2">pyridoxal kinase</fullName>
        <ecNumber evidence="2">2.7.1.35</ecNumber>
    </recommendedName>
    <alternativeName>
        <fullName evidence="10">PN/PL/PM kinase</fullName>
    </alternativeName>
    <alternativeName>
        <fullName evidence="11">Pyridoxal kinase</fullName>
    </alternativeName>
    <alternativeName>
        <fullName evidence="9">Pyridoxamine kinase</fullName>
    </alternativeName>
    <alternativeName>
        <fullName evidence="12">Vitamin B6 kinase</fullName>
    </alternativeName>
</protein>
<evidence type="ECO:0000256" key="1">
    <source>
        <dbReference type="ARBA" id="ARBA00009879"/>
    </source>
</evidence>
<comment type="caution">
    <text evidence="15">The sequence shown here is derived from an EMBL/GenBank/DDBJ whole genome shotgun (WGS) entry which is preliminary data.</text>
</comment>
<dbReference type="InterPro" id="IPR013749">
    <property type="entry name" value="PM/HMP-P_kinase-1"/>
</dbReference>
<dbReference type="GO" id="GO:0009228">
    <property type="term" value="P:thiamine biosynthetic process"/>
    <property type="evidence" value="ECO:0007669"/>
    <property type="project" value="InterPro"/>
</dbReference>
<evidence type="ECO:0000313" key="15">
    <source>
        <dbReference type="EMBL" id="MBJ8349941.1"/>
    </source>
</evidence>
<dbReference type="Gene3D" id="3.40.1190.20">
    <property type="match status" value="1"/>
</dbReference>
<evidence type="ECO:0000256" key="13">
    <source>
        <dbReference type="ARBA" id="ARBA00049293"/>
    </source>
</evidence>
<evidence type="ECO:0000256" key="12">
    <source>
        <dbReference type="ARBA" id="ARBA00042531"/>
    </source>
</evidence>
<dbReference type="EC" id="2.7.1.35" evidence="2"/>
<keyword evidence="16" id="KW-1185">Reference proteome</keyword>
<evidence type="ECO:0000256" key="8">
    <source>
        <dbReference type="ARBA" id="ARBA00022842"/>
    </source>
</evidence>
<gene>
    <name evidence="15" type="ORF">JHK64_04770</name>
</gene>
<dbReference type="GO" id="GO:0008478">
    <property type="term" value="F:pyridoxal kinase activity"/>
    <property type="evidence" value="ECO:0007669"/>
    <property type="project" value="UniProtKB-EC"/>
</dbReference>
<evidence type="ECO:0000256" key="4">
    <source>
        <dbReference type="ARBA" id="ARBA00022723"/>
    </source>
</evidence>
<reference evidence="15 16" key="1">
    <citation type="journal article" date="2021" name="Int. J. Syst. Evol. Microbiol.">
        <title>Streptococcus vicugnae sp. nov., isolated from faeces of alpacas (Vicugna pacos) and cattle (Bos taurus), Streptococcus zalophi sp. nov., and Streptococcus pacificus sp. nov., isolated from respiratory tract of California sea lions (Zalophus californianus).</title>
        <authorList>
            <person name="Volokhov D.V."/>
            <person name="Zagorodnyaya T.A."/>
            <person name="Shen Z."/>
            <person name="Blom J."/>
            <person name="Furtak V.A."/>
            <person name="Eisenberg T."/>
            <person name="Fan P."/>
            <person name="Jeong K.C."/>
            <person name="Gao Y."/>
            <person name="Zhang S."/>
            <person name="Amselle M."/>
        </authorList>
    </citation>
    <scope>NUCLEOTIDE SEQUENCE [LARGE SCALE GENOMIC DNA]</scope>
    <source>
        <strain evidence="16">CSL7508-lung</strain>
    </source>
</reference>
<feature type="domain" description="Pyridoxamine kinase/Phosphomethylpyrimidine kinase" evidence="14">
    <location>
        <begin position="13"/>
        <end position="247"/>
    </location>
</feature>
<evidence type="ECO:0000256" key="6">
    <source>
        <dbReference type="ARBA" id="ARBA00022777"/>
    </source>
</evidence>
<keyword evidence="8" id="KW-0460">Magnesium</keyword>
<dbReference type="AlphaFoldDB" id="A0A934PAQ2"/>
<keyword evidence="3 15" id="KW-0808">Transferase</keyword>
<keyword evidence="6 15" id="KW-0418">Kinase</keyword>
<dbReference type="GO" id="GO:0046872">
    <property type="term" value="F:metal ion binding"/>
    <property type="evidence" value="ECO:0007669"/>
    <property type="project" value="UniProtKB-KW"/>
</dbReference>
<dbReference type="PANTHER" id="PTHR20858">
    <property type="entry name" value="PHOSPHOMETHYLPYRIMIDINE KINASE"/>
    <property type="match status" value="1"/>
</dbReference>
<evidence type="ECO:0000256" key="11">
    <source>
        <dbReference type="ARBA" id="ARBA00042396"/>
    </source>
</evidence>
<evidence type="ECO:0000256" key="5">
    <source>
        <dbReference type="ARBA" id="ARBA00022741"/>
    </source>
</evidence>
<comment type="catalytic activity">
    <reaction evidence="13">
        <text>pyridoxal + ATP = pyridoxal 5'-phosphate + ADP + H(+)</text>
        <dbReference type="Rhea" id="RHEA:10224"/>
        <dbReference type="ChEBI" id="CHEBI:15378"/>
        <dbReference type="ChEBI" id="CHEBI:17310"/>
        <dbReference type="ChEBI" id="CHEBI:30616"/>
        <dbReference type="ChEBI" id="CHEBI:456216"/>
        <dbReference type="ChEBI" id="CHEBI:597326"/>
        <dbReference type="EC" id="2.7.1.35"/>
    </reaction>
</comment>
<dbReference type="RefSeq" id="WP_199567863.1">
    <property type="nucleotide sequence ID" value="NZ_JAENBP010000005.1"/>
</dbReference>
<dbReference type="NCBIfam" id="NF009078">
    <property type="entry name" value="PRK12413.1"/>
    <property type="match status" value="1"/>
</dbReference>
<dbReference type="InterPro" id="IPR029056">
    <property type="entry name" value="Ribokinase-like"/>
</dbReference>
<name>A0A934PAQ2_9STRE</name>
<dbReference type="CDD" id="cd01169">
    <property type="entry name" value="HMPP_kinase"/>
    <property type="match status" value="1"/>
</dbReference>
<evidence type="ECO:0000256" key="2">
    <source>
        <dbReference type="ARBA" id="ARBA00012104"/>
    </source>
</evidence>
<sequence length="255" mass="27881">MKTNYILTIAGSDVLSGGGLQADLATFHHFHLFGFLALTSIATVSESGFEITAIDETVFQKQLDSLKDISFSAIKIGLLPNEAIAKKTLAFLKTKKDIPIILDPVLVFKENNDDEVSSMRERLLSFFPYTTIITPNLKEAELLSGIKIATLSDMKKAAKQLNEAGAKMVVIKGGSRFNQNEAIDLFYDGESYVDLTKPLLTMNNTGAGCTFASTLSSYLAKGETPLLATRFAKDFVYQAIANANEYGVLQQDEKN</sequence>
<proteinExistence type="inferred from homology"/>
<dbReference type="GO" id="GO:0008972">
    <property type="term" value="F:phosphomethylpyrimidine kinase activity"/>
    <property type="evidence" value="ECO:0007669"/>
    <property type="project" value="InterPro"/>
</dbReference>
<evidence type="ECO:0000259" key="14">
    <source>
        <dbReference type="Pfam" id="PF08543"/>
    </source>
</evidence>
<evidence type="ECO:0000256" key="7">
    <source>
        <dbReference type="ARBA" id="ARBA00022840"/>
    </source>
</evidence>
<evidence type="ECO:0000256" key="3">
    <source>
        <dbReference type="ARBA" id="ARBA00022679"/>
    </source>
</evidence>
<dbReference type="SUPFAM" id="SSF53613">
    <property type="entry name" value="Ribokinase-like"/>
    <property type="match status" value="1"/>
</dbReference>
<evidence type="ECO:0000256" key="10">
    <source>
        <dbReference type="ARBA" id="ARBA00042348"/>
    </source>
</evidence>
<dbReference type="InterPro" id="IPR004399">
    <property type="entry name" value="HMP/HMP-P_kinase_dom"/>
</dbReference>
<comment type="similarity">
    <text evidence="1">Belongs to the ThiD family.</text>
</comment>
<dbReference type="GO" id="GO:0005829">
    <property type="term" value="C:cytosol"/>
    <property type="evidence" value="ECO:0007669"/>
    <property type="project" value="TreeGrafter"/>
</dbReference>
<organism evidence="15 16">
    <name type="scientific">Streptococcus zalophi</name>
    <dbReference type="NCBI Taxonomy" id="640031"/>
    <lineage>
        <taxon>Bacteria</taxon>
        <taxon>Bacillati</taxon>
        <taxon>Bacillota</taxon>
        <taxon>Bacilli</taxon>
        <taxon>Lactobacillales</taxon>
        <taxon>Streptococcaceae</taxon>
        <taxon>Streptococcus</taxon>
    </lineage>
</organism>